<evidence type="ECO:0000259" key="1">
    <source>
        <dbReference type="Pfam" id="PF14491"/>
    </source>
</evidence>
<name>A0ABU1XVZ2_9GAMM</name>
<evidence type="ECO:0000313" key="2">
    <source>
        <dbReference type="EMBL" id="MDR7192929.1"/>
    </source>
</evidence>
<keyword evidence="3" id="KW-1185">Reference proteome</keyword>
<organism evidence="2 3">
    <name type="scientific">Luteimonas terrae</name>
    <dbReference type="NCBI Taxonomy" id="1530191"/>
    <lineage>
        <taxon>Bacteria</taxon>
        <taxon>Pseudomonadati</taxon>
        <taxon>Pseudomonadota</taxon>
        <taxon>Gammaproteobacteria</taxon>
        <taxon>Lysobacterales</taxon>
        <taxon>Lysobacteraceae</taxon>
        <taxon>Luteimonas</taxon>
    </lineage>
</organism>
<reference evidence="2 3" key="1">
    <citation type="submission" date="2023-07" db="EMBL/GenBank/DDBJ databases">
        <title>Sorghum-associated microbial communities from plants grown in Nebraska, USA.</title>
        <authorList>
            <person name="Schachtman D."/>
        </authorList>
    </citation>
    <scope>NUCLEOTIDE SEQUENCE [LARGE SCALE GENOMIC DNA]</scope>
    <source>
        <strain evidence="2 3">4099</strain>
    </source>
</reference>
<dbReference type="Proteomes" id="UP001256588">
    <property type="component" value="Unassembled WGS sequence"/>
</dbReference>
<comment type="caution">
    <text evidence="2">The sequence shown here is derived from an EMBL/GenBank/DDBJ whole genome shotgun (WGS) entry which is preliminary data.</text>
</comment>
<protein>
    <recommendedName>
        <fullName evidence="1">DUF4435 domain-containing protein</fullName>
    </recommendedName>
</protein>
<gene>
    <name evidence="2" type="ORF">J2W68_001645</name>
</gene>
<dbReference type="Pfam" id="PF14491">
    <property type="entry name" value="DUF4435"/>
    <property type="match status" value="1"/>
</dbReference>
<proteinExistence type="predicted"/>
<sequence length="256" mass="28250">MILYVEGVDDVSFFSPLVGELEIRCEPAYGKINVSELAGRLVGGATGYAVVMDSDLDDFIGGKISHPSVYYLPCYSIENLPALDEVLDIVASEYCGRSEAGGEAVDALISHLRDHGETYYDTVVYDVVTRLAGEPNALVPSHCDVIFGNKPGLTMCADWKESVRTAVRELGRNHEAVRAQLSLLQPYEVVIRYLRGHIIFGLLRRLFSKVVRLMTGQRVNVDNRAFLRMLSDAFWRNRGDVASMVHAGVSGAVRHA</sequence>
<dbReference type="InterPro" id="IPR029492">
    <property type="entry name" value="DUF4435"/>
</dbReference>
<evidence type="ECO:0000313" key="3">
    <source>
        <dbReference type="Proteomes" id="UP001256588"/>
    </source>
</evidence>
<dbReference type="EMBL" id="JAVDWO010000005">
    <property type="protein sequence ID" value="MDR7192929.1"/>
    <property type="molecule type" value="Genomic_DNA"/>
</dbReference>
<dbReference type="RefSeq" id="WP_310234454.1">
    <property type="nucleotide sequence ID" value="NZ_JAVDWO010000005.1"/>
</dbReference>
<accession>A0ABU1XVZ2</accession>
<feature type="domain" description="DUF4435" evidence="1">
    <location>
        <begin position="2"/>
        <end position="127"/>
    </location>
</feature>